<keyword evidence="9" id="KW-1185">Reference proteome</keyword>
<dbReference type="AlphaFoldDB" id="A0A917FED2"/>
<dbReference type="GO" id="GO:1901678">
    <property type="term" value="P:iron coordination entity transport"/>
    <property type="evidence" value="ECO:0007669"/>
    <property type="project" value="UniProtKB-ARBA"/>
</dbReference>
<proteinExistence type="inferred from homology"/>
<evidence type="ECO:0000256" key="4">
    <source>
        <dbReference type="ARBA" id="ARBA00022729"/>
    </source>
</evidence>
<dbReference type="RefSeq" id="WP_189022715.1">
    <property type="nucleotide sequence ID" value="NZ_BMKR01000004.1"/>
</dbReference>
<dbReference type="EMBL" id="BMKR01000004">
    <property type="protein sequence ID" value="GGF67529.1"/>
    <property type="molecule type" value="Genomic_DNA"/>
</dbReference>
<protein>
    <submittedName>
        <fullName evidence="8">Ferrichrome ABC transporter substrate-binding protein</fullName>
    </submittedName>
</protein>
<dbReference type="InterPro" id="IPR051313">
    <property type="entry name" value="Bact_iron-sidero_bind"/>
</dbReference>
<keyword evidence="3" id="KW-0813">Transport</keyword>
<feature type="coiled-coil region" evidence="5">
    <location>
        <begin position="163"/>
        <end position="190"/>
    </location>
</feature>
<dbReference type="PANTHER" id="PTHR30532:SF26">
    <property type="entry name" value="IRON(3+)-HYDROXAMATE-BINDING PROTEIN FHUD"/>
    <property type="match status" value="1"/>
</dbReference>
<keyword evidence="5" id="KW-0175">Coiled coil</keyword>
<dbReference type="PANTHER" id="PTHR30532">
    <property type="entry name" value="IRON III DICITRATE-BINDING PERIPLASMIC PROTEIN"/>
    <property type="match status" value="1"/>
</dbReference>
<evidence type="ECO:0000256" key="1">
    <source>
        <dbReference type="ARBA" id="ARBA00004196"/>
    </source>
</evidence>
<comment type="subcellular location">
    <subcellularLocation>
        <location evidence="1">Cell envelope</location>
    </subcellularLocation>
</comment>
<accession>A0A917FED2</accession>
<reference evidence="8" key="2">
    <citation type="submission" date="2020-09" db="EMBL/GenBank/DDBJ databases">
        <authorList>
            <person name="Sun Q."/>
            <person name="Zhou Y."/>
        </authorList>
    </citation>
    <scope>NUCLEOTIDE SEQUENCE</scope>
    <source>
        <strain evidence="8">CGMCC 1.16134</strain>
    </source>
</reference>
<dbReference type="Proteomes" id="UP000637643">
    <property type="component" value="Unassembled WGS sequence"/>
</dbReference>
<evidence type="ECO:0000259" key="7">
    <source>
        <dbReference type="PROSITE" id="PS50983"/>
    </source>
</evidence>
<evidence type="ECO:0000256" key="3">
    <source>
        <dbReference type="ARBA" id="ARBA00022448"/>
    </source>
</evidence>
<dbReference type="PROSITE" id="PS51257">
    <property type="entry name" value="PROKAR_LIPOPROTEIN"/>
    <property type="match status" value="1"/>
</dbReference>
<evidence type="ECO:0000256" key="2">
    <source>
        <dbReference type="ARBA" id="ARBA00008814"/>
    </source>
</evidence>
<comment type="similarity">
    <text evidence="2">Belongs to the bacterial solute-binding protein 8 family.</text>
</comment>
<reference evidence="8" key="1">
    <citation type="journal article" date="2014" name="Int. J. Syst. Evol. Microbiol.">
        <title>Complete genome sequence of Corynebacterium casei LMG S-19264T (=DSM 44701T), isolated from a smear-ripened cheese.</title>
        <authorList>
            <consortium name="US DOE Joint Genome Institute (JGI-PGF)"/>
            <person name="Walter F."/>
            <person name="Albersmeier A."/>
            <person name="Kalinowski J."/>
            <person name="Ruckert C."/>
        </authorList>
    </citation>
    <scope>NUCLEOTIDE SEQUENCE</scope>
    <source>
        <strain evidence="8">CGMCC 1.16134</strain>
    </source>
</reference>
<dbReference type="PROSITE" id="PS50983">
    <property type="entry name" value="FE_B12_PBP"/>
    <property type="match status" value="1"/>
</dbReference>
<evidence type="ECO:0000256" key="6">
    <source>
        <dbReference type="SAM" id="SignalP"/>
    </source>
</evidence>
<organism evidence="8 9">
    <name type="scientific">Paenibacillus albidus</name>
    <dbReference type="NCBI Taxonomy" id="2041023"/>
    <lineage>
        <taxon>Bacteria</taxon>
        <taxon>Bacillati</taxon>
        <taxon>Bacillota</taxon>
        <taxon>Bacilli</taxon>
        <taxon>Bacillales</taxon>
        <taxon>Paenibacillaceae</taxon>
        <taxon>Paenibacillus</taxon>
    </lineage>
</organism>
<feature type="signal peptide" evidence="6">
    <location>
        <begin position="1"/>
        <end position="21"/>
    </location>
</feature>
<gene>
    <name evidence="8" type="ORF">GCM10010912_10650</name>
</gene>
<feature type="chain" id="PRO_5038490506" evidence="6">
    <location>
        <begin position="22"/>
        <end position="320"/>
    </location>
</feature>
<name>A0A917FED2_9BACL</name>
<dbReference type="SUPFAM" id="SSF53807">
    <property type="entry name" value="Helical backbone' metal receptor"/>
    <property type="match status" value="1"/>
</dbReference>
<dbReference type="Pfam" id="PF01497">
    <property type="entry name" value="Peripla_BP_2"/>
    <property type="match status" value="1"/>
</dbReference>
<dbReference type="GO" id="GO:0030288">
    <property type="term" value="C:outer membrane-bounded periplasmic space"/>
    <property type="evidence" value="ECO:0007669"/>
    <property type="project" value="TreeGrafter"/>
</dbReference>
<evidence type="ECO:0000313" key="9">
    <source>
        <dbReference type="Proteomes" id="UP000637643"/>
    </source>
</evidence>
<feature type="domain" description="Fe/B12 periplasmic-binding" evidence="7">
    <location>
        <begin position="58"/>
        <end position="319"/>
    </location>
</feature>
<dbReference type="InterPro" id="IPR002491">
    <property type="entry name" value="ABC_transptr_periplasmic_BD"/>
</dbReference>
<evidence type="ECO:0000256" key="5">
    <source>
        <dbReference type="SAM" id="Coils"/>
    </source>
</evidence>
<dbReference type="Gene3D" id="3.40.50.1980">
    <property type="entry name" value="Nitrogenase molybdenum iron protein domain"/>
    <property type="match status" value="2"/>
</dbReference>
<evidence type="ECO:0000313" key="8">
    <source>
        <dbReference type="EMBL" id="GGF67529.1"/>
    </source>
</evidence>
<keyword evidence="4 6" id="KW-0732">Signal</keyword>
<sequence>MRQIRTGMAFSMAIVLVLVMAACSNNNGQAKVAATAEADIRVVNSEKGEIKIPANPTKVVGLSVVYPEFLLALGVTPIAVQNYHEDFPAYLQEPFKDTLKMGIAETPNFEMILASEPDLILAPVWWSGKDYDQLSEIAPTVLLPQRDDWRDELKDIGEVLGKKDIAEKVIQELAAQEAEAKQKLDELVGNETVMYMMVMPNSLILYGDQIDRGKFIHTTLGLEMIPNFPDKDLSLSISLEKLPEYNPDHLIIQLNNEDSAEVKQTYEDMLDSPLWKNMNAVKKNQVYTMAGKDWFNLGMSPLANRYAIDSVLQAFEGNSE</sequence>
<comment type="caution">
    <text evidence="8">The sequence shown here is derived from an EMBL/GenBank/DDBJ whole genome shotgun (WGS) entry which is preliminary data.</text>
</comment>